<dbReference type="EMBL" id="QBKR01000004">
    <property type="protein sequence ID" value="PTX63180.1"/>
    <property type="molecule type" value="Genomic_DNA"/>
</dbReference>
<dbReference type="InterPro" id="IPR000835">
    <property type="entry name" value="HTH_MarR-typ"/>
</dbReference>
<organism evidence="5 6">
    <name type="scientific">Melghirimyces profundicolus</name>
    <dbReference type="NCBI Taxonomy" id="1242148"/>
    <lineage>
        <taxon>Bacteria</taxon>
        <taxon>Bacillati</taxon>
        <taxon>Bacillota</taxon>
        <taxon>Bacilli</taxon>
        <taxon>Bacillales</taxon>
        <taxon>Thermoactinomycetaceae</taxon>
        <taxon>Melghirimyces</taxon>
    </lineage>
</organism>
<keyword evidence="6" id="KW-1185">Reference proteome</keyword>
<dbReference type="PANTHER" id="PTHR42756:SF1">
    <property type="entry name" value="TRANSCRIPTIONAL REPRESSOR OF EMRAB OPERON"/>
    <property type="match status" value="1"/>
</dbReference>
<dbReference type="RefSeq" id="WP_170109485.1">
    <property type="nucleotide sequence ID" value="NZ_QBKR01000004.1"/>
</dbReference>
<evidence type="ECO:0000313" key="6">
    <source>
        <dbReference type="Proteomes" id="UP000244240"/>
    </source>
</evidence>
<dbReference type="InterPro" id="IPR036390">
    <property type="entry name" value="WH_DNA-bd_sf"/>
</dbReference>
<gene>
    <name evidence="5" type="ORF">C8P63_10419</name>
</gene>
<dbReference type="GO" id="GO:0003700">
    <property type="term" value="F:DNA-binding transcription factor activity"/>
    <property type="evidence" value="ECO:0007669"/>
    <property type="project" value="InterPro"/>
</dbReference>
<evidence type="ECO:0000256" key="1">
    <source>
        <dbReference type="ARBA" id="ARBA00023015"/>
    </source>
</evidence>
<evidence type="ECO:0000259" key="4">
    <source>
        <dbReference type="PROSITE" id="PS50995"/>
    </source>
</evidence>
<evidence type="ECO:0000313" key="5">
    <source>
        <dbReference type="EMBL" id="PTX63180.1"/>
    </source>
</evidence>
<comment type="caution">
    <text evidence="5">The sequence shown here is derived from an EMBL/GenBank/DDBJ whole genome shotgun (WGS) entry which is preliminary data.</text>
</comment>
<dbReference type="Gene3D" id="1.10.10.10">
    <property type="entry name" value="Winged helix-like DNA-binding domain superfamily/Winged helix DNA-binding domain"/>
    <property type="match status" value="1"/>
</dbReference>
<reference evidence="5 6" key="1">
    <citation type="submission" date="2018-04" db="EMBL/GenBank/DDBJ databases">
        <title>Genomic Encyclopedia of Archaeal and Bacterial Type Strains, Phase II (KMG-II): from individual species to whole genera.</title>
        <authorList>
            <person name="Goeker M."/>
        </authorList>
    </citation>
    <scope>NUCLEOTIDE SEQUENCE [LARGE SCALE GENOMIC DNA]</scope>
    <source>
        <strain evidence="5 6">DSM 45787</strain>
    </source>
</reference>
<dbReference type="AlphaFoldDB" id="A0A2T6C4C7"/>
<dbReference type="Proteomes" id="UP000244240">
    <property type="component" value="Unassembled WGS sequence"/>
</dbReference>
<keyword evidence="2 5" id="KW-0238">DNA-binding</keyword>
<name>A0A2T6C4C7_9BACL</name>
<dbReference type="SMART" id="SM00347">
    <property type="entry name" value="HTH_MARR"/>
    <property type="match status" value="1"/>
</dbReference>
<keyword evidence="3" id="KW-0804">Transcription</keyword>
<dbReference type="PROSITE" id="PS50995">
    <property type="entry name" value="HTH_MARR_2"/>
    <property type="match status" value="1"/>
</dbReference>
<evidence type="ECO:0000256" key="3">
    <source>
        <dbReference type="ARBA" id="ARBA00023163"/>
    </source>
</evidence>
<dbReference type="InterPro" id="IPR036388">
    <property type="entry name" value="WH-like_DNA-bd_sf"/>
</dbReference>
<accession>A0A2T6C4C7</accession>
<keyword evidence="1" id="KW-0805">Transcription regulation</keyword>
<sequence length="143" mass="16938">MSERLRLTHELERAFRQIFRQLKREINEVLGDEINRSEFVFLKFLVHHGPQKPSTLSSEFEVAASHVTHVTDRLVKKGWVRRRRSESDKRAVELEVTTEGKSVYHQLEKKWLLYFSGKFDSFTTEEMETLLRLFQKLTGASNK</sequence>
<dbReference type="PRINTS" id="PR00598">
    <property type="entry name" value="HTHMARR"/>
</dbReference>
<evidence type="ECO:0000256" key="2">
    <source>
        <dbReference type="ARBA" id="ARBA00023125"/>
    </source>
</evidence>
<dbReference type="GO" id="GO:0003677">
    <property type="term" value="F:DNA binding"/>
    <property type="evidence" value="ECO:0007669"/>
    <property type="project" value="UniProtKB-KW"/>
</dbReference>
<dbReference type="SUPFAM" id="SSF46785">
    <property type="entry name" value="Winged helix' DNA-binding domain"/>
    <property type="match status" value="1"/>
</dbReference>
<feature type="domain" description="HTH marR-type" evidence="4">
    <location>
        <begin position="4"/>
        <end position="139"/>
    </location>
</feature>
<protein>
    <submittedName>
        <fullName evidence="5">DNA-binding MarR family transcriptional regulator</fullName>
    </submittedName>
</protein>
<dbReference type="Pfam" id="PF01047">
    <property type="entry name" value="MarR"/>
    <property type="match status" value="1"/>
</dbReference>
<dbReference type="PANTHER" id="PTHR42756">
    <property type="entry name" value="TRANSCRIPTIONAL REGULATOR, MARR"/>
    <property type="match status" value="1"/>
</dbReference>
<proteinExistence type="predicted"/>